<dbReference type="Gene3D" id="3.10.580.10">
    <property type="entry name" value="CBS-domain"/>
    <property type="match status" value="1"/>
</dbReference>
<evidence type="ECO:0000256" key="1">
    <source>
        <dbReference type="ARBA" id="ARBA00023122"/>
    </source>
</evidence>
<dbReference type="PIRSF" id="PIRSF036990">
    <property type="entry name" value="UCP036990_CBS_BON"/>
    <property type="match status" value="1"/>
</dbReference>
<feature type="domain" description="CBS" evidence="4">
    <location>
        <begin position="10"/>
        <end position="68"/>
    </location>
</feature>
<sequence>MENATARTLMTSDVVVVPPDASILRIASLLRQHRISAVPVVDQQGALIGIVTEADLMRRLVAMAEKPRSWFKSLFADPSEEADRYARAHGFVAEEVMTTDLVTVAPETPVAEIAALMEQRHVRRVLVVEAGRLCGIVSRADLLQALDEPRAEASETSDERIKRAVVAAMQRESWAYSPYTDATVDAGVVTFHGFSRDPAVQRGLRVLAWGVPGVKEVVDKTAVMPPELLYQAL</sequence>
<dbReference type="PROSITE" id="PS51371">
    <property type="entry name" value="CBS"/>
    <property type="match status" value="2"/>
</dbReference>
<evidence type="ECO:0000259" key="3">
    <source>
        <dbReference type="PROSITE" id="PS50914"/>
    </source>
</evidence>
<dbReference type="InterPro" id="IPR051257">
    <property type="entry name" value="Diverse_CBS-Domain"/>
</dbReference>
<dbReference type="RefSeq" id="WP_301592052.1">
    <property type="nucleotide sequence ID" value="NZ_JAPFQI010000022.1"/>
</dbReference>
<dbReference type="InterPro" id="IPR000644">
    <property type="entry name" value="CBS_dom"/>
</dbReference>
<protein>
    <submittedName>
        <fullName evidence="5">CBS domain-containing protein</fullName>
    </submittedName>
</protein>
<dbReference type="PROSITE" id="PS50914">
    <property type="entry name" value="BON"/>
    <property type="match status" value="1"/>
</dbReference>
<keyword evidence="1 2" id="KW-0129">CBS domain</keyword>
<dbReference type="Pfam" id="PF04972">
    <property type="entry name" value="BON"/>
    <property type="match status" value="1"/>
</dbReference>
<dbReference type="PANTHER" id="PTHR43080">
    <property type="entry name" value="CBS DOMAIN-CONTAINING PROTEIN CBSX3, MITOCHONDRIAL"/>
    <property type="match status" value="1"/>
</dbReference>
<name>A0ABT3P0A9_9PROT</name>
<feature type="domain" description="BON" evidence="3">
    <location>
        <begin position="157"/>
        <end position="225"/>
    </location>
</feature>
<dbReference type="PANTHER" id="PTHR43080:SF26">
    <property type="entry name" value="REGULATORY PROTEIN"/>
    <property type="match status" value="1"/>
</dbReference>
<dbReference type="Pfam" id="PF00571">
    <property type="entry name" value="CBS"/>
    <property type="match status" value="2"/>
</dbReference>
<dbReference type="CDD" id="cd04586">
    <property type="entry name" value="CBS_pair_BON_assoc"/>
    <property type="match status" value="1"/>
</dbReference>
<dbReference type="EMBL" id="JAPFQI010000022">
    <property type="protein sequence ID" value="MCW8087846.1"/>
    <property type="molecule type" value="Genomic_DNA"/>
</dbReference>
<keyword evidence="6" id="KW-1185">Reference proteome</keyword>
<feature type="domain" description="CBS" evidence="4">
    <location>
        <begin position="97"/>
        <end position="152"/>
    </location>
</feature>
<accession>A0ABT3P0A9</accession>
<evidence type="ECO:0000259" key="4">
    <source>
        <dbReference type="PROSITE" id="PS51371"/>
    </source>
</evidence>
<organism evidence="5 6">
    <name type="scientific">Sabulicella glaciei</name>
    <dbReference type="NCBI Taxonomy" id="2984948"/>
    <lineage>
        <taxon>Bacteria</taxon>
        <taxon>Pseudomonadati</taxon>
        <taxon>Pseudomonadota</taxon>
        <taxon>Alphaproteobacteria</taxon>
        <taxon>Acetobacterales</taxon>
        <taxon>Acetobacteraceae</taxon>
        <taxon>Sabulicella</taxon>
    </lineage>
</organism>
<evidence type="ECO:0000313" key="6">
    <source>
        <dbReference type="Proteomes" id="UP001526430"/>
    </source>
</evidence>
<comment type="caution">
    <text evidence="5">The sequence shown here is derived from an EMBL/GenBank/DDBJ whole genome shotgun (WGS) entry which is preliminary data.</text>
</comment>
<dbReference type="Proteomes" id="UP001526430">
    <property type="component" value="Unassembled WGS sequence"/>
</dbReference>
<evidence type="ECO:0000313" key="5">
    <source>
        <dbReference type="EMBL" id="MCW8087846.1"/>
    </source>
</evidence>
<dbReference type="InterPro" id="IPR046342">
    <property type="entry name" value="CBS_dom_sf"/>
</dbReference>
<proteinExistence type="predicted"/>
<dbReference type="SUPFAM" id="SSF54631">
    <property type="entry name" value="CBS-domain pair"/>
    <property type="match status" value="1"/>
</dbReference>
<evidence type="ECO:0000256" key="2">
    <source>
        <dbReference type="PROSITE-ProRule" id="PRU00703"/>
    </source>
</evidence>
<dbReference type="InterPro" id="IPR017080">
    <property type="entry name" value="UCP036990_CBS_BON"/>
</dbReference>
<dbReference type="InterPro" id="IPR007055">
    <property type="entry name" value="BON_dom"/>
</dbReference>
<reference evidence="5 6" key="1">
    <citation type="submission" date="2022-10" db="EMBL/GenBank/DDBJ databases">
        <title>Roseococcus glaciei nov., sp. nov., isolated from glacier.</title>
        <authorList>
            <person name="Liu Q."/>
            <person name="Xin Y.-H."/>
        </authorList>
    </citation>
    <scope>NUCLEOTIDE SEQUENCE [LARGE SCALE GENOMIC DNA]</scope>
    <source>
        <strain evidence="5 6">MDT2-1-1</strain>
    </source>
</reference>
<gene>
    <name evidence="5" type="ORF">OF850_19775</name>
</gene>
<dbReference type="SMART" id="SM00116">
    <property type="entry name" value="CBS"/>
    <property type="match status" value="2"/>
</dbReference>